<evidence type="ECO:0000256" key="1">
    <source>
        <dbReference type="SAM" id="Phobius"/>
    </source>
</evidence>
<evidence type="ECO:0000313" key="2">
    <source>
        <dbReference type="EMBL" id="OIP97559.1"/>
    </source>
</evidence>
<dbReference type="STRING" id="1817892.AUK40_02885"/>
<protein>
    <submittedName>
        <fullName evidence="2">Uncharacterized protein</fullName>
    </submittedName>
</protein>
<proteinExistence type="predicted"/>
<organism evidence="2 3">
    <name type="scientific">Candidatus Wirthbacteria bacterium CG2_30_54_11</name>
    <dbReference type="NCBI Taxonomy" id="1817892"/>
    <lineage>
        <taxon>Bacteria</taxon>
        <taxon>Candidatus Wirthbacteria</taxon>
    </lineage>
</organism>
<keyword evidence="1" id="KW-0472">Membrane</keyword>
<accession>A0A1J5IWK9</accession>
<keyword evidence="1" id="KW-0812">Transmembrane</keyword>
<comment type="caution">
    <text evidence="2">The sequence shown here is derived from an EMBL/GenBank/DDBJ whole genome shotgun (WGS) entry which is preliminary data.</text>
</comment>
<gene>
    <name evidence="2" type="ORF">AUK40_02885</name>
</gene>
<dbReference type="AlphaFoldDB" id="A0A1J5IWK9"/>
<feature type="transmembrane region" description="Helical" evidence="1">
    <location>
        <begin position="9"/>
        <end position="29"/>
    </location>
</feature>
<name>A0A1J5IWK9_9BACT</name>
<evidence type="ECO:0000313" key="3">
    <source>
        <dbReference type="Proteomes" id="UP000183245"/>
    </source>
</evidence>
<keyword evidence="1" id="KW-1133">Transmembrane helix</keyword>
<dbReference type="Proteomes" id="UP000183245">
    <property type="component" value="Unassembled WGS sequence"/>
</dbReference>
<sequence>MKKKIVKIIAAFLGLVVLGIVLVLGYLGYIPGLSALLGANKPRDLGVTWTQEDLASVHQKSGVDYQFGALPSDTPPEQSVIYKGTREVKQEFTSSEITASLNNKNSKYYPFQDVQVRFNADGSGEISGKIDKAKLKGFATVIDFPSAVSSRAIDLLPPDPVFYVKMKASLKDNQVAIFEPQAFQIGRMSMPVSMFLSLVPEGIFQAAYADSIADELGKYDNKREWIISYINRRLGSITGFHADEAYFTDGQLYYDGTLSREVLTSQ</sequence>
<reference evidence="2 3" key="1">
    <citation type="journal article" date="2016" name="Environ. Microbiol.">
        <title>Genomic resolution of a cold subsurface aquifer community provides metabolic insights for novel microbes adapted to high CO concentrations.</title>
        <authorList>
            <person name="Probst A.J."/>
            <person name="Castelle C.J."/>
            <person name="Singh A."/>
            <person name="Brown C.T."/>
            <person name="Anantharaman K."/>
            <person name="Sharon I."/>
            <person name="Hug L.A."/>
            <person name="Burstein D."/>
            <person name="Emerson J.B."/>
            <person name="Thomas B.C."/>
            <person name="Banfield J.F."/>
        </authorList>
    </citation>
    <scope>NUCLEOTIDE SEQUENCE [LARGE SCALE GENOMIC DNA]</scope>
    <source>
        <strain evidence="2">CG2_30_54_11</strain>
    </source>
</reference>
<dbReference type="EMBL" id="MNZT01000052">
    <property type="protein sequence ID" value="OIP97559.1"/>
    <property type="molecule type" value="Genomic_DNA"/>
</dbReference>